<dbReference type="Proteomes" id="UP000561011">
    <property type="component" value="Unassembled WGS sequence"/>
</dbReference>
<name>A0A853ENH8_9MICO</name>
<feature type="region of interest" description="Disordered" evidence="1">
    <location>
        <begin position="1"/>
        <end position="32"/>
    </location>
</feature>
<protein>
    <submittedName>
        <fullName evidence="2">Uncharacterized protein</fullName>
    </submittedName>
</protein>
<evidence type="ECO:0000313" key="2">
    <source>
        <dbReference type="EMBL" id="NYS92036.1"/>
    </source>
</evidence>
<feature type="compositionally biased region" description="Basic and acidic residues" evidence="1">
    <location>
        <begin position="82"/>
        <end position="91"/>
    </location>
</feature>
<sequence length="121" mass="12404">MSGIRIEAGTTSVGTTGGSATATSGSPAQQAYDRAVKQLSAAQKKLSQDVFDKAPQATIEVDQAAVEAAALSLAAATTALAREQEKAHEGQTSRAATPTPAQQTEAPSRDRSRTGDIDLYA</sequence>
<evidence type="ECO:0000313" key="3">
    <source>
        <dbReference type="Proteomes" id="UP000561011"/>
    </source>
</evidence>
<reference evidence="2 3" key="1">
    <citation type="submission" date="2020-07" db="EMBL/GenBank/DDBJ databases">
        <title>MOT database genomes.</title>
        <authorList>
            <person name="Joseph S."/>
            <person name="Aduse-Opoku J."/>
            <person name="Hashim A."/>
            <person name="Wade W."/>
            <person name="Curtis M."/>
        </authorList>
    </citation>
    <scope>NUCLEOTIDE SEQUENCE [LARGE SCALE GENOMIC DNA]</scope>
    <source>
        <strain evidence="2 3">DSM 100099</strain>
    </source>
</reference>
<feature type="compositionally biased region" description="Low complexity" evidence="1">
    <location>
        <begin position="92"/>
        <end position="106"/>
    </location>
</feature>
<feature type="region of interest" description="Disordered" evidence="1">
    <location>
        <begin position="80"/>
        <end position="121"/>
    </location>
</feature>
<comment type="caution">
    <text evidence="2">The sequence shown here is derived from an EMBL/GenBank/DDBJ whole genome shotgun (WGS) entry which is preliminary data.</text>
</comment>
<accession>A0A853ENH8</accession>
<keyword evidence="3" id="KW-1185">Reference proteome</keyword>
<evidence type="ECO:0000256" key="1">
    <source>
        <dbReference type="SAM" id="MobiDB-lite"/>
    </source>
</evidence>
<proteinExistence type="predicted"/>
<dbReference type="RefSeq" id="WP_056134863.1">
    <property type="nucleotide sequence ID" value="NZ_JACBYE010000001.1"/>
</dbReference>
<gene>
    <name evidence="2" type="ORF">HZZ10_00580</name>
</gene>
<dbReference type="AlphaFoldDB" id="A0A853ENH8"/>
<feature type="compositionally biased region" description="Basic and acidic residues" evidence="1">
    <location>
        <begin position="107"/>
        <end position="121"/>
    </location>
</feature>
<feature type="compositionally biased region" description="Low complexity" evidence="1">
    <location>
        <begin position="8"/>
        <end position="28"/>
    </location>
</feature>
<organism evidence="2 3">
    <name type="scientific">Sanguibacter inulinus</name>
    <dbReference type="NCBI Taxonomy" id="60922"/>
    <lineage>
        <taxon>Bacteria</taxon>
        <taxon>Bacillati</taxon>
        <taxon>Actinomycetota</taxon>
        <taxon>Actinomycetes</taxon>
        <taxon>Micrococcales</taxon>
        <taxon>Sanguibacteraceae</taxon>
        <taxon>Sanguibacter</taxon>
    </lineage>
</organism>
<dbReference type="EMBL" id="JACBYE010000001">
    <property type="protein sequence ID" value="NYS92036.1"/>
    <property type="molecule type" value="Genomic_DNA"/>
</dbReference>